<protein>
    <submittedName>
        <fullName evidence="3">Uncharacterized protein</fullName>
    </submittedName>
</protein>
<accession>A0A9P5PMD5</accession>
<comment type="caution">
    <text evidence="3">The sequence shown here is derived from an EMBL/GenBank/DDBJ whole genome shotgun (WGS) entry which is preliminary data.</text>
</comment>
<keyword evidence="4" id="KW-1185">Reference proteome</keyword>
<organism evidence="3 4">
    <name type="scientific">Rhodocollybia butyracea</name>
    <dbReference type="NCBI Taxonomy" id="206335"/>
    <lineage>
        <taxon>Eukaryota</taxon>
        <taxon>Fungi</taxon>
        <taxon>Dikarya</taxon>
        <taxon>Basidiomycota</taxon>
        <taxon>Agaricomycotina</taxon>
        <taxon>Agaricomycetes</taxon>
        <taxon>Agaricomycetidae</taxon>
        <taxon>Agaricales</taxon>
        <taxon>Marasmiineae</taxon>
        <taxon>Omphalotaceae</taxon>
        <taxon>Rhodocollybia</taxon>
    </lineage>
</organism>
<evidence type="ECO:0000313" key="4">
    <source>
        <dbReference type="Proteomes" id="UP000772434"/>
    </source>
</evidence>
<name>A0A9P5PMD5_9AGAR</name>
<feature type="chain" id="PRO_5040116928" evidence="2">
    <location>
        <begin position="22"/>
        <end position="416"/>
    </location>
</feature>
<dbReference type="Proteomes" id="UP000772434">
    <property type="component" value="Unassembled WGS sequence"/>
</dbReference>
<evidence type="ECO:0000313" key="3">
    <source>
        <dbReference type="EMBL" id="KAF9065812.1"/>
    </source>
</evidence>
<dbReference type="AlphaFoldDB" id="A0A9P5PMD5"/>
<sequence>MLFTIPYASVLLVASVSCIWATPIAVNRDIGSLEARGLGLNSLSARGDVHAIHRRAGRGTPHQPKGVTGFTFLTWVRPTEQNKRVEERKRVVSQVKEFLKDALPHVRDAFPRAEIPINIDIPTGEIETSWMALSKQDTAVRPAIVEFAFMLGNNPHVRYRGVLSNPVGVTVQEGEGDSRTPENRGMLYMDRPRTAPGERLTYEWHRIYPAAPNSLMPGGKLAALNPGYDPLHTGNWITDFTFTKKVIPDKPTKDEDIARLAQALLAYALPDLEVFASHMIHPIKDIEFTFRLQEAGKGVKYQGILKNPWESLEVLEKALSEGTALETALQGSKLYREKQRVYPKPSNNIGKKRVAGANSHSNVKSPVVVEGQHKGGIREAGADAESQRDVKPKRPAGSHPDVNSPKRIALDPRSAV</sequence>
<evidence type="ECO:0000256" key="1">
    <source>
        <dbReference type="SAM" id="MobiDB-lite"/>
    </source>
</evidence>
<evidence type="ECO:0000256" key="2">
    <source>
        <dbReference type="SAM" id="SignalP"/>
    </source>
</evidence>
<gene>
    <name evidence="3" type="ORF">BDP27DRAFT_1404640</name>
</gene>
<keyword evidence="2" id="KW-0732">Signal</keyword>
<feature type="signal peptide" evidence="2">
    <location>
        <begin position="1"/>
        <end position="21"/>
    </location>
</feature>
<proteinExistence type="predicted"/>
<feature type="compositionally biased region" description="Basic and acidic residues" evidence="1">
    <location>
        <begin position="371"/>
        <end position="392"/>
    </location>
</feature>
<reference evidence="3" key="1">
    <citation type="submission" date="2020-11" db="EMBL/GenBank/DDBJ databases">
        <authorList>
            <consortium name="DOE Joint Genome Institute"/>
            <person name="Ahrendt S."/>
            <person name="Riley R."/>
            <person name="Andreopoulos W."/>
            <person name="Labutti K."/>
            <person name="Pangilinan J."/>
            <person name="Ruiz-Duenas F.J."/>
            <person name="Barrasa J.M."/>
            <person name="Sanchez-Garcia M."/>
            <person name="Camarero S."/>
            <person name="Miyauchi S."/>
            <person name="Serrano A."/>
            <person name="Linde D."/>
            <person name="Babiker R."/>
            <person name="Drula E."/>
            <person name="Ayuso-Fernandez I."/>
            <person name="Pacheco R."/>
            <person name="Padilla G."/>
            <person name="Ferreira P."/>
            <person name="Barriuso J."/>
            <person name="Kellner H."/>
            <person name="Castanera R."/>
            <person name="Alfaro M."/>
            <person name="Ramirez L."/>
            <person name="Pisabarro A.G."/>
            <person name="Kuo A."/>
            <person name="Tritt A."/>
            <person name="Lipzen A."/>
            <person name="He G."/>
            <person name="Yan M."/>
            <person name="Ng V."/>
            <person name="Cullen D."/>
            <person name="Martin F."/>
            <person name="Rosso M.-N."/>
            <person name="Henrissat B."/>
            <person name="Hibbett D."/>
            <person name="Martinez A.T."/>
            <person name="Grigoriev I.V."/>
        </authorList>
    </citation>
    <scope>NUCLEOTIDE SEQUENCE</scope>
    <source>
        <strain evidence="3">AH 40177</strain>
    </source>
</reference>
<feature type="region of interest" description="Disordered" evidence="1">
    <location>
        <begin position="337"/>
        <end position="416"/>
    </location>
</feature>
<dbReference type="EMBL" id="JADNRY010000097">
    <property type="protein sequence ID" value="KAF9065812.1"/>
    <property type="molecule type" value="Genomic_DNA"/>
</dbReference>